<comment type="caution">
    <text evidence="2">The sequence shown here is derived from an EMBL/GenBank/DDBJ whole genome shotgun (WGS) entry which is preliminary data.</text>
</comment>
<keyword evidence="3" id="KW-1185">Reference proteome</keyword>
<accession>A0A9W7FXU1</accession>
<dbReference type="InterPro" id="IPR050266">
    <property type="entry name" value="AB_hydrolase_sf"/>
</dbReference>
<proteinExistence type="predicted"/>
<dbReference type="PANTHER" id="PTHR43798">
    <property type="entry name" value="MONOACYLGLYCEROL LIPASE"/>
    <property type="match status" value="1"/>
</dbReference>
<dbReference type="InterPro" id="IPR029058">
    <property type="entry name" value="AB_hydrolase_fold"/>
</dbReference>
<dbReference type="Gene3D" id="3.40.50.1820">
    <property type="entry name" value="alpha/beta hydrolase"/>
    <property type="match status" value="1"/>
</dbReference>
<reference evidence="3" key="1">
    <citation type="journal article" date="2023" name="Commun. Biol.">
        <title>Genome analysis of Parmales, the sister group of diatoms, reveals the evolutionary specialization of diatoms from phago-mixotrophs to photoautotrophs.</title>
        <authorList>
            <person name="Ban H."/>
            <person name="Sato S."/>
            <person name="Yoshikawa S."/>
            <person name="Yamada K."/>
            <person name="Nakamura Y."/>
            <person name="Ichinomiya M."/>
            <person name="Sato N."/>
            <person name="Blanc-Mathieu R."/>
            <person name="Endo H."/>
            <person name="Kuwata A."/>
            <person name="Ogata H."/>
        </authorList>
    </citation>
    <scope>NUCLEOTIDE SEQUENCE [LARGE SCALE GENOMIC DNA]</scope>
</reference>
<name>A0A9W7FXU1_9STRA</name>
<protein>
    <recommendedName>
        <fullName evidence="1">AB hydrolase-1 domain-containing protein</fullName>
    </recommendedName>
</protein>
<dbReference type="Pfam" id="PF00561">
    <property type="entry name" value="Abhydrolase_1"/>
    <property type="match status" value="1"/>
</dbReference>
<evidence type="ECO:0000259" key="1">
    <source>
        <dbReference type="Pfam" id="PF00561"/>
    </source>
</evidence>
<dbReference type="SUPFAM" id="SSF53474">
    <property type="entry name" value="alpha/beta-Hydrolases"/>
    <property type="match status" value="1"/>
</dbReference>
<feature type="domain" description="AB hydrolase-1" evidence="1">
    <location>
        <begin position="44"/>
        <end position="149"/>
    </location>
</feature>
<evidence type="ECO:0000313" key="2">
    <source>
        <dbReference type="EMBL" id="GMI22594.1"/>
    </source>
</evidence>
<gene>
    <name evidence="2" type="ORF">TrCOL_g4483</name>
</gene>
<dbReference type="OrthoDB" id="6431331at2759"/>
<dbReference type="AlphaFoldDB" id="A0A9W7FXU1"/>
<evidence type="ECO:0000313" key="3">
    <source>
        <dbReference type="Proteomes" id="UP001165065"/>
    </source>
</evidence>
<dbReference type="InterPro" id="IPR000073">
    <property type="entry name" value="AB_hydrolase_1"/>
</dbReference>
<dbReference type="Proteomes" id="UP001165065">
    <property type="component" value="Unassembled WGS sequence"/>
</dbReference>
<dbReference type="PANTHER" id="PTHR43798:SF33">
    <property type="entry name" value="HYDROLASE, PUTATIVE (AFU_ORTHOLOGUE AFUA_2G14860)-RELATED"/>
    <property type="match status" value="1"/>
</dbReference>
<organism evidence="2 3">
    <name type="scientific">Triparma columacea</name>
    <dbReference type="NCBI Taxonomy" id="722753"/>
    <lineage>
        <taxon>Eukaryota</taxon>
        <taxon>Sar</taxon>
        <taxon>Stramenopiles</taxon>
        <taxon>Ochrophyta</taxon>
        <taxon>Bolidophyceae</taxon>
        <taxon>Parmales</taxon>
        <taxon>Triparmaceae</taxon>
        <taxon>Triparma</taxon>
    </lineage>
</organism>
<sequence>MSTEKPLRNSRATADWEFSLPAPSNRKLRGYKLSSQTNSRTVTVMVHGWLDNSCTWFDVFPHLDDDLGDVIALDLAGHGKSDHLPPDGHYIVMQYALDLANLLSSLKGTYEEIRLVGHSLGAGVCILAERAEVCKLSSMVLIEGIGPMTSEDGMRGLISNLEAKPISKPRTYPTFNAACSKRASSNIGGPMDITHASTLCGRGVSMNPDGTWSFTHDRRLMGRSLMSMTEEQVQSAIRGVKTKTFLLIDRGGLWKDLFDLFGPFVCDRYRVKLFFLSFIFWVACKFRPASYRLLQAYNTCARFFTLPSSFTIGMSNLPQSEKKMRGHHPHLGKGKGEVTAGIIKRFWRDN</sequence>
<dbReference type="EMBL" id="BRYA01000551">
    <property type="protein sequence ID" value="GMI22594.1"/>
    <property type="molecule type" value="Genomic_DNA"/>
</dbReference>
<dbReference type="GO" id="GO:0016020">
    <property type="term" value="C:membrane"/>
    <property type="evidence" value="ECO:0007669"/>
    <property type="project" value="TreeGrafter"/>
</dbReference>